<proteinExistence type="inferred from homology"/>
<evidence type="ECO:0000256" key="3">
    <source>
        <dbReference type="ARBA" id="ARBA00022475"/>
    </source>
</evidence>
<keyword evidence="10 17" id="KW-0130">Cell adhesion</keyword>
<feature type="disulfide bond" evidence="16">
    <location>
        <begin position="558"/>
        <end position="567"/>
    </location>
</feature>
<feature type="disulfide bond" evidence="16">
    <location>
        <begin position="642"/>
        <end position="671"/>
    </location>
</feature>
<keyword evidence="15" id="KW-0325">Glycoprotein</keyword>
<evidence type="ECO:0000313" key="23">
    <source>
        <dbReference type="EnsemblMetazoa" id="G32778.1:cds"/>
    </source>
</evidence>
<feature type="domain" description="Integrin beta subunit cytoplasmic" evidence="21">
    <location>
        <begin position="724"/>
        <end position="770"/>
    </location>
</feature>
<feature type="disulfide bond" evidence="16">
    <location>
        <begin position="478"/>
        <end position="487"/>
    </location>
</feature>
<evidence type="ECO:0000256" key="16">
    <source>
        <dbReference type="PIRSR" id="PIRSR002512-1"/>
    </source>
</evidence>
<sequence length="784" mass="86215">MLLFGLIIVCLVADVCSQACSGARCGDCLINDGCGWCKDSEFSSPRCAPINQLTDNGCVAVIKRKEHVVQLLQNDEFSDGGPGLEPVQIKPQRIKIRLTPNSQLRNVMVFYKIAKNFPLDLYFLNDPSYTMRQLTSSLNLLANDIANDIATLTTDFTFGLGTSMDKVVSPFTRQDPKYLATPCGSTFLACDFPYSFIHRQSLTNDITAFTNAVRGVNTTGNQDIVEGLLDGLMQVMVCGDRIGWRKKSRRMVIYATDINFHHAGDGRAAGILQPNDGLCHLDGNGKYTMAEVQDYPSVGQILQKARENNINIIFVIGGTENEFIRNNYYDKFATYLPGGFNNASELTTDASNILNIVGSSYRRLRETVKLVMTKVPEELDVGIYSNCRTGRFLDKTNNCTGLTLEKWTNFTLFLFSNMTTCPDQRTVNFTIFPEGLEERVEIEVEHVCDCDCQLEPEAEPNSTKCNQRGTYECGVCHCNEGWSGDSCECDERGSETEACGTEAGICSNAGNCTCRKCDCFEGFSGDKCECNDLNCPYFNGKLCGGPSNGRCSCGSCVCDPAYSGKACDCMTSTEACKDSNGTLCSDKGNCVCGKCECSAGFRGEVCERCQSCPGTCSTNNDCVECVGFNQGAYNQSVCLSKCGNVETVAIFLEPGNETTTTSCILQDNFGCLIYYNVYETDTGRFVQVRSVKRCPPGPADPVTVGLSVSGAFFLVGIILLLIWKLLTMLYDKLEYSHFETEIKNPVWEKSENPIYKECVTTVQNPMHDIADVSHDEIANETSHI</sequence>
<feature type="disulfide bond" evidence="16">
    <location>
        <begin position="622"/>
        <end position="694"/>
    </location>
</feature>
<feature type="disulfide bond" evidence="16">
    <location>
        <begin position="530"/>
        <end position="535"/>
    </location>
</feature>
<dbReference type="GO" id="GO:0016477">
    <property type="term" value="P:cell migration"/>
    <property type="evidence" value="ECO:0007669"/>
    <property type="project" value="TreeGrafter"/>
</dbReference>
<evidence type="ECO:0000256" key="15">
    <source>
        <dbReference type="ARBA" id="ARBA00023180"/>
    </source>
</evidence>
<feature type="disulfide bond" evidence="16">
    <location>
        <begin position="238"/>
        <end position="279"/>
    </location>
</feature>
<evidence type="ECO:0000256" key="10">
    <source>
        <dbReference type="ARBA" id="ARBA00022889"/>
    </source>
</evidence>
<dbReference type="InterPro" id="IPR002369">
    <property type="entry name" value="Integrin_bsu_VWA"/>
</dbReference>
<dbReference type="GO" id="GO:0007160">
    <property type="term" value="P:cell-matrix adhesion"/>
    <property type="evidence" value="ECO:0007669"/>
    <property type="project" value="TreeGrafter"/>
</dbReference>
<keyword evidence="12 17" id="KW-0401">Integrin</keyword>
<feature type="disulfide bond" evidence="16">
    <location>
        <begin position="597"/>
        <end position="606"/>
    </location>
</feature>
<keyword evidence="7" id="KW-0677">Repeat</keyword>
<dbReference type="GO" id="GO:0005178">
    <property type="term" value="F:integrin binding"/>
    <property type="evidence" value="ECO:0007669"/>
    <property type="project" value="TreeGrafter"/>
</dbReference>
<evidence type="ECO:0000256" key="7">
    <source>
        <dbReference type="ARBA" id="ARBA00022737"/>
    </source>
</evidence>
<feature type="domain" description="Integrin beta subunit tail" evidence="22">
    <location>
        <begin position="616"/>
        <end position="699"/>
    </location>
</feature>
<feature type="disulfide bond" evidence="16">
    <location>
        <begin position="519"/>
        <end position="528"/>
    </location>
</feature>
<dbReference type="InterPro" id="IPR040622">
    <property type="entry name" value="EGF_integrin_1"/>
</dbReference>
<dbReference type="GO" id="GO:0005925">
    <property type="term" value="C:focal adhesion"/>
    <property type="evidence" value="ECO:0007669"/>
    <property type="project" value="TreeGrafter"/>
</dbReference>
<keyword evidence="5 17" id="KW-0812">Transmembrane</keyword>
<dbReference type="PROSITE" id="PS52047">
    <property type="entry name" value="I_EGF_2"/>
    <property type="match status" value="1"/>
</dbReference>
<feature type="chain" id="PRO_5036497475" description="Integrin beta" evidence="19">
    <location>
        <begin position="18"/>
        <end position="784"/>
    </location>
</feature>
<keyword evidence="4" id="KW-0245">EGF-like domain</keyword>
<dbReference type="FunFam" id="2.10.25.10:FF:000075">
    <property type="entry name" value="Integrin beta"/>
    <property type="match status" value="1"/>
</dbReference>
<dbReference type="OMA" id="AYEITHL"/>
<feature type="disulfide bond" evidence="16">
    <location>
        <begin position="551"/>
        <end position="556"/>
    </location>
</feature>
<accession>A0A8W8MG07</accession>
<feature type="disulfide bond" evidence="16">
    <location>
        <begin position="473"/>
        <end position="506"/>
    </location>
</feature>
<keyword evidence="14 16" id="KW-1015">Disulfide bond</keyword>
<dbReference type="PANTHER" id="PTHR10082:SF60">
    <property type="entry name" value="INTEGRIN BETA-PS"/>
    <property type="match status" value="1"/>
</dbReference>
<dbReference type="Pfam" id="PF00362">
    <property type="entry name" value="Integrin_beta"/>
    <property type="match status" value="1"/>
</dbReference>
<keyword evidence="8" id="KW-0106">Calcium</keyword>
<keyword evidence="6" id="KW-0479">Metal-binding</keyword>
<reference evidence="23" key="1">
    <citation type="submission" date="2022-08" db="UniProtKB">
        <authorList>
            <consortium name="EnsemblMetazoa"/>
        </authorList>
    </citation>
    <scope>IDENTIFICATION</scope>
    <source>
        <strain evidence="23">05x7-T-G4-1.051#20</strain>
    </source>
</reference>
<feature type="disulfide bond" evidence="16">
    <location>
        <begin position="592"/>
        <end position="638"/>
    </location>
</feature>
<dbReference type="SUPFAM" id="SSF69179">
    <property type="entry name" value="Integrin domains"/>
    <property type="match status" value="1"/>
</dbReference>
<dbReference type="InterPro" id="IPR036465">
    <property type="entry name" value="vWFA_dom_sf"/>
</dbReference>
<feature type="disulfide bond" evidence="16">
    <location>
        <begin position="616"/>
        <end position="625"/>
    </location>
</feature>
<keyword evidence="9" id="KW-0460">Magnesium</keyword>
<dbReference type="Gene3D" id="2.60.40.1510">
    <property type="entry name" value="ntegrin, alpha v. Chain A, domain 3"/>
    <property type="match status" value="1"/>
</dbReference>
<keyword evidence="13 18" id="KW-0472">Membrane</keyword>
<evidence type="ECO:0000256" key="14">
    <source>
        <dbReference type="ARBA" id="ARBA00023157"/>
    </source>
</evidence>
<evidence type="ECO:0000256" key="9">
    <source>
        <dbReference type="ARBA" id="ARBA00022842"/>
    </source>
</evidence>
<feature type="disulfide bond" evidence="16">
    <location>
        <begin position="514"/>
        <end position="543"/>
    </location>
</feature>
<evidence type="ECO:0000256" key="2">
    <source>
        <dbReference type="ARBA" id="ARBA00007449"/>
    </source>
</evidence>
<dbReference type="SUPFAM" id="SSF53300">
    <property type="entry name" value="vWA-like"/>
    <property type="match status" value="1"/>
</dbReference>
<dbReference type="InterPro" id="IPR036349">
    <property type="entry name" value="Integrin_bsu_tail_dom_sf"/>
</dbReference>
<evidence type="ECO:0000256" key="5">
    <source>
        <dbReference type="ARBA" id="ARBA00022692"/>
    </source>
</evidence>
<evidence type="ECO:0000256" key="4">
    <source>
        <dbReference type="ARBA" id="ARBA00022536"/>
    </source>
</evidence>
<dbReference type="Gene3D" id="1.20.5.100">
    <property type="entry name" value="Cytochrome c1, transmembrane anchor, C-terminal"/>
    <property type="match status" value="1"/>
</dbReference>
<evidence type="ECO:0000256" key="18">
    <source>
        <dbReference type="SAM" id="Phobius"/>
    </source>
</evidence>
<dbReference type="FunFam" id="2.10.25.10:FF:000043">
    <property type="entry name" value="Integrin beta"/>
    <property type="match status" value="1"/>
</dbReference>
<evidence type="ECO:0000259" key="20">
    <source>
        <dbReference type="SMART" id="SM00187"/>
    </source>
</evidence>
<comment type="similarity">
    <text evidence="2 17">Belongs to the integrin beta chain family.</text>
</comment>
<dbReference type="InterPro" id="IPR015812">
    <property type="entry name" value="Integrin_bsu"/>
</dbReference>
<dbReference type="OrthoDB" id="410592at2759"/>
<feature type="disulfide bond" evidence="16">
    <location>
        <begin position="25"/>
        <end position="34"/>
    </location>
</feature>
<evidence type="ECO:0000256" key="6">
    <source>
        <dbReference type="ARBA" id="ARBA00022723"/>
    </source>
</evidence>
<feature type="transmembrane region" description="Helical" evidence="18">
    <location>
        <begin position="702"/>
        <end position="723"/>
    </location>
</feature>
<comment type="subcellular location">
    <subcellularLocation>
        <location evidence="1 17">Cell membrane</location>
        <topology evidence="1 17">Single-pass type I membrane protein</topology>
    </subcellularLocation>
</comment>
<dbReference type="Gene3D" id="3.40.50.410">
    <property type="entry name" value="von Willebrand factor, type A domain"/>
    <property type="match status" value="1"/>
</dbReference>
<dbReference type="PRINTS" id="PR01186">
    <property type="entry name" value="INTEGRINB"/>
</dbReference>
<dbReference type="Pfam" id="PF08725">
    <property type="entry name" value="Integrin_b_cyt"/>
    <property type="match status" value="1"/>
</dbReference>
<evidence type="ECO:0000256" key="12">
    <source>
        <dbReference type="ARBA" id="ARBA00023037"/>
    </source>
</evidence>
<dbReference type="GO" id="GO:0033627">
    <property type="term" value="P:cell adhesion mediated by integrin"/>
    <property type="evidence" value="ECO:0007669"/>
    <property type="project" value="TreeGrafter"/>
</dbReference>
<feature type="disulfide bond" evidence="16">
    <location>
        <begin position="183"/>
        <end position="190"/>
    </location>
</feature>
<keyword evidence="19" id="KW-0732">Signal</keyword>
<dbReference type="SMART" id="SM01241">
    <property type="entry name" value="Integrin_b_cyt"/>
    <property type="match status" value="1"/>
</dbReference>
<dbReference type="InterPro" id="IPR012896">
    <property type="entry name" value="Integrin_bsu_tail"/>
</dbReference>
<dbReference type="InterPro" id="IPR014836">
    <property type="entry name" value="Integrin_bsu_cyt_dom"/>
</dbReference>
<dbReference type="AlphaFoldDB" id="A0A8W8MG07"/>
<dbReference type="GO" id="GO:0046872">
    <property type="term" value="F:metal ion binding"/>
    <property type="evidence" value="ECO:0007669"/>
    <property type="project" value="UniProtKB-KW"/>
</dbReference>
<evidence type="ECO:0000256" key="11">
    <source>
        <dbReference type="ARBA" id="ARBA00022989"/>
    </source>
</evidence>
<feature type="disulfide bond" evidence="16">
    <location>
        <begin position="512"/>
        <end position="517"/>
    </location>
</feature>
<keyword evidence="24" id="KW-1185">Reference proteome</keyword>
<evidence type="ECO:0000259" key="22">
    <source>
        <dbReference type="SMART" id="SM01242"/>
    </source>
</evidence>
<feature type="disulfide bond" evidence="16">
    <location>
        <begin position="37"/>
        <end position="47"/>
    </location>
</feature>
<evidence type="ECO:0000256" key="19">
    <source>
        <dbReference type="SAM" id="SignalP"/>
    </source>
</evidence>
<dbReference type="InterPro" id="IPR032695">
    <property type="entry name" value="Integrin_dom_sf"/>
</dbReference>
<protein>
    <recommendedName>
        <fullName evidence="17">Integrin beta</fullName>
    </recommendedName>
</protein>
<feature type="domain" description="Integrin beta subunit VWA" evidence="20">
    <location>
        <begin position="24"/>
        <end position="450"/>
    </location>
</feature>
<feature type="signal peptide" evidence="19">
    <location>
        <begin position="1"/>
        <end position="17"/>
    </location>
</feature>
<dbReference type="SUPFAM" id="SSF57196">
    <property type="entry name" value="EGF/Laminin"/>
    <property type="match status" value="2"/>
</dbReference>
<keyword evidence="11 18" id="KW-1133">Transmembrane helix</keyword>
<feature type="disulfide bond" evidence="16">
    <location>
        <begin position="553"/>
        <end position="584"/>
    </location>
</feature>
<dbReference type="GO" id="GO:0007229">
    <property type="term" value="P:integrin-mediated signaling pathway"/>
    <property type="evidence" value="ECO:0007669"/>
    <property type="project" value="UniProtKB-KW"/>
</dbReference>
<evidence type="ECO:0000256" key="1">
    <source>
        <dbReference type="ARBA" id="ARBA00004251"/>
    </source>
</evidence>
<evidence type="ECO:0000256" key="17">
    <source>
        <dbReference type="RuleBase" id="RU000633"/>
    </source>
</evidence>
<dbReference type="GO" id="GO:0008305">
    <property type="term" value="C:integrin complex"/>
    <property type="evidence" value="ECO:0007669"/>
    <property type="project" value="TreeGrafter"/>
</dbReference>
<evidence type="ECO:0000313" key="24">
    <source>
        <dbReference type="Proteomes" id="UP000005408"/>
    </source>
</evidence>
<organism evidence="23 24">
    <name type="scientific">Magallana gigas</name>
    <name type="common">Pacific oyster</name>
    <name type="synonym">Crassostrea gigas</name>
    <dbReference type="NCBI Taxonomy" id="29159"/>
    <lineage>
        <taxon>Eukaryota</taxon>
        <taxon>Metazoa</taxon>
        <taxon>Spiralia</taxon>
        <taxon>Lophotrochozoa</taxon>
        <taxon>Mollusca</taxon>
        <taxon>Bivalvia</taxon>
        <taxon>Autobranchia</taxon>
        <taxon>Pteriomorphia</taxon>
        <taxon>Ostreida</taxon>
        <taxon>Ostreoidea</taxon>
        <taxon>Ostreidae</taxon>
        <taxon>Magallana</taxon>
    </lineage>
</organism>
<dbReference type="PIRSF" id="PIRSF002512">
    <property type="entry name" value="Integrin_B"/>
    <property type="match status" value="1"/>
</dbReference>
<dbReference type="PANTHER" id="PTHR10082">
    <property type="entry name" value="INTEGRIN BETA SUBUNIT"/>
    <property type="match status" value="1"/>
</dbReference>
<name>A0A8W8MG07_MAGGI</name>
<evidence type="ECO:0000256" key="13">
    <source>
        <dbReference type="ARBA" id="ARBA00023136"/>
    </source>
</evidence>
<dbReference type="SUPFAM" id="SSF69687">
    <property type="entry name" value="Integrin beta tail domain"/>
    <property type="match status" value="1"/>
</dbReference>
<evidence type="ECO:0000259" key="21">
    <source>
        <dbReference type="SMART" id="SM01241"/>
    </source>
</evidence>
<keyword evidence="3" id="KW-1003">Cell membrane</keyword>
<dbReference type="GO" id="GO:0098609">
    <property type="term" value="P:cell-cell adhesion"/>
    <property type="evidence" value="ECO:0007669"/>
    <property type="project" value="TreeGrafter"/>
</dbReference>
<dbReference type="SMART" id="SM01242">
    <property type="entry name" value="Integrin_B_tail"/>
    <property type="match status" value="1"/>
</dbReference>
<dbReference type="Pfam" id="PF18372">
    <property type="entry name" value="I-EGF_1"/>
    <property type="match status" value="1"/>
</dbReference>
<feature type="disulfide bond" evidence="16">
    <location>
        <begin position="569"/>
        <end position="576"/>
    </location>
</feature>
<feature type="disulfide bond" evidence="16">
    <location>
        <begin position="387"/>
        <end position="399"/>
    </location>
</feature>
<dbReference type="Proteomes" id="UP000005408">
    <property type="component" value="Unassembled WGS sequence"/>
</dbReference>
<feature type="disulfide bond" evidence="16">
    <location>
        <begin position="448"/>
        <end position="452"/>
    </location>
</feature>
<dbReference type="GO" id="GO:0009986">
    <property type="term" value="C:cell surface"/>
    <property type="evidence" value="ECO:0007669"/>
    <property type="project" value="TreeGrafter"/>
</dbReference>
<feature type="disulfide bond" evidence="16">
    <location>
        <begin position="28"/>
        <end position="58"/>
    </location>
</feature>
<dbReference type="SMART" id="SM00187">
    <property type="entry name" value="INB"/>
    <property type="match status" value="1"/>
</dbReference>
<dbReference type="Gene3D" id="2.10.25.10">
    <property type="entry name" value="Laminin"/>
    <property type="match status" value="2"/>
</dbReference>
<evidence type="ECO:0000256" key="8">
    <source>
        <dbReference type="ARBA" id="ARBA00022837"/>
    </source>
</evidence>
<feature type="disulfide bond" evidence="16">
    <location>
        <begin position="590"/>
        <end position="595"/>
    </location>
</feature>
<feature type="disulfide bond" evidence="16">
    <location>
        <begin position="609"/>
        <end position="612"/>
    </location>
</feature>
<dbReference type="EnsemblMetazoa" id="G32778.1">
    <property type="protein sequence ID" value="G32778.1:cds"/>
    <property type="gene ID" value="G32778"/>
</dbReference>